<dbReference type="Proteomes" id="UP001430377">
    <property type="component" value="Unassembled WGS sequence"/>
</dbReference>
<evidence type="ECO:0000256" key="1">
    <source>
        <dbReference type="SAM" id="Phobius"/>
    </source>
</evidence>
<accession>A0AAW4PY48</accession>
<evidence type="ECO:0000313" key="2">
    <source>
        <dbReference type="EMBL" id="MBX0326061.1"/>
    </source>
</evidence>
<feature type="transmembrane region" description="Helical" evidence="1">
    <location>
        <begin position="12"/>
        <end position="31"/>
    </location>
</feature>
<dbReference type="EMBL" id="RKLR01000033">
    <property type="protein sequence ID" value="MBX0326061.1"/>
    <property type="molecule type" value="Genomic_DNA"/>
</dbReference>
<keyword evidence="1" id="KW-0812">Transmembrane</keyword>
<protein>
    <submittedName>
        <fullName evidence="2">Uncharacterized protein</fullName>
    </submittedName>
</protein>
<sequence length="56" mass="5654">MSANTGGELGPVGAALVAWIGAGYLFTMDTLSFNTKLLVGGVLVIFGIASILGVLR</sequence>
<keyword evidence="1" id="KW-1133">Transmembrane helix</keyword>
<keyword evidence="3" id="KW-1185">Reference proteome</keyword>
<feature type="transmembrane region" description="Helical" evidence="1">
    <location>
        <begin position="37"/>
        <end position="55"/>
    </location>
</feature>
<dbReference type="RefSeq" id="WP_220620909.1">
    <property type="nucleotide sequence ID" value="NZ_RKLR01000033.1"/>
</dbReference>
<gene>
    <name evidence="2" type="ORF">EGH21_23915</name>
</gene>
<keyword evidence="1" id="KW-0472">Membrane</keyword>
<evidence type="ECO:0000313" key="3">
    <source>
        <dbReference type="Proteomes" id="UP001430377"/>
    </source>
</evidence>
<organism evidence="2 3">
    <name type="scientific">Haloarcula rubra</name>
    <dbReference type="NCBI Taxonomy" id="2487747"/>
    <lineage>
        <taxon>Archaea</taxon>
        <taxon>Methanobacteriati</taxon>
        <taxon>Methanobacteriota</taxon>
        <taxon>Stenosarchaea group</taxon>
        <taxon>Halobacteria</taxon>
        <taxon>Halobacteriales</taxon>
        <taxon>Haloarculaceae</taxon>
        <taxon>Haloarcula</taxon>
    </lineage>
</organism>
<reference evidence="2 3" key="1">
    <citation type="submission" date="2021-06" db="EMBL/GenBank/DDBJ databases">
        <title>Halomicroarcula sp. a new haloarchaeum isolated from saline soil.</title>
        <authorList>
            <person name="Duran-Viseras A."/>
            <person name="Sanchez-Porro C."/>
            <person name="Ventosa A."/>
        </authorList>
    </citation>
    <scope>NUCLEOTIDE SEQUENCE [LARGE SCALE GENOMIC DNA]</scope>
    <source>
        <strain evidence="2 3">F13</strain>
    </source>
</reference>
<dbReference type="AlphaFoldDB" id="A0AAW4PY48"/>
<name>A0AAW4PY48_9EURY</name>
<comment type="caution">
    <text evidence="2">The sequence shown here is derived from an EMBL/GenBank/DDBJ whole genome shotgun (WGS) entry which is preliminary data.</text>
</comment>
<proteinExistence type="predicted"/>